<protein>
    <recommendedName>
        <fullName evidence="3">DnaD domain protein</fullName>
    </recommendedName>
</protein>
<accession>A0A7C3ZYB6</accession>
<dbReference type="EMBL" id="DSPX01000198">
    <property type="protein sequence ID" value="HGG02749.1"/>
    <property type="molecule type" value="Genomic_DNA"/>
</dbReference>
<evidence type="ECO:0000256" key="1">
    <source>
        <dbReference type="SAM" id="MobiDB-lite"/>
    </source>
</evidence>
<organism evidence="2">
    <name type="scientific">Planktothricoides sp. SpSt-374</name>
    <dbReference type="NCBI Taxonomy" id="2282167"/>
    <lineage>
        <taxon>Bacteria</taxon>
        <taxon>Bacillati</taxon>
        <taxon>Cyanobacteriota</taxon>
        <taxon>Cyanophyceae</taxon>
        <taxon>Oscillatoriophycideae</taxon>
        <taxon>Oscillatoriales</taxon>
        <taxon>Oscillatoriaceae</taxon>
        <taxon>Planktothricoides</taxon>
    </lineage>
</organism>
<dbReference type="AlphaFoldDB" id="A0A7C3ZYB6"/>
<gene>
    <name evidence="2" type="ORF">ENR15_19440</name>
</gene>
<proteinExistence type="predicted"/>
<reference evidence="2" key="1">
    <citation type="journal article" date="2020" name="mSystems">
        <title>Genome- and Community-Level Interaction Insights into Carbon Utilization and Element Cycling Functions of Hydrothermarchaeota in Hydrothermal Sediment.</title>
        <authorList>
            <person name="Zhou Z."/>
            <person name="Liu Y."/>
            <person name="Xu W."/>
            <person name="Pan J."/>
            <person name="Luo Z.H."/>
            <person name="Li M."/>
        </authorList>
    </citation>
    <scope>NUCLEOTIDE SEQUENCE [LARGE SCALE GENOMIC DNA]</scope>
    <source>
        <strain evidence="2">SpSt-374</strain>
    </source>
</reference>
<evidence type="ECO:0008006" key="3">
    <source>
        <dbReference type="Google" id="ProtNLM"/>
    </source>
</evidence>
<comment type="caution">
    <text evidence="2">The sequence shown here is derived from an EMBL/GenBank/DDBJ whole genome shotgun (WGS) entry which is preliminary data.</text>
</comment>
<sequence>MTDGAKQAETAKAAALLVHYSFERTHDGVEELMALWLQQYPPQWLRLAVIEALYQGRYKVISVSQILATWKRRGQPLYHFNHEFERLVCGKFHHGSEDTQGQPLGGQPLGVAPTLSPQIPLGENLGDDGEMAPKPALATDAGSDTTSVDDLGWRGSVTTAQEILALLRRASAATSTRQTASTTAATIPENGISEGLKQQVSQELPDPWLDNPPAPVSETIAPDGALADLVSYGETFAKDGQPSSIHQFIPKPESSDVYAKLKAVLESGSGE</sequence>
<name>A0A7C3ZYB6_9CYAN</name>
<evidence type="ECO:0000313" key="2">
    <source>
        <dbReference type="EMBL" id="HGG02749.1"/>
    </source>
</evidence>
<feature type="region of interest" description="Disordered" evidence="1">
    <location>
        <begin position="120"/>
        <end position="150"/>
    </location>
</feature>